<dbReference type="Pfam" id="PF00810">
    <property type="entry name" value="ER_lumen_recept"/>
    <property type="match status" value="1"/>
</dbReference>
<evidence type="ECO:0000256" key="6">
    <source>
        <dbReference type="ARBA" id="ARBA00022892"/>
    </source>
</evidence>
<evidence type="ECO:0000256" key="4">
    <source>
        <dbReference type="ARBA" id="ARBA00022692"/>
    </source>
</evidence>
<evidence type="ECO:0000256" key="9">
    <source>
        <dbReference type="ARBA" id="ARBA00023136"/>
    </source>
</evidence>
<evidence type="ECO:0000313" key="14">
    <source>
        <dbReference type="EMBL" id="KAF4675125.1"/>
    </source>
</evidence>
<dbReference type="AlphaFoldDB" id="A0A7J6MIN4"/>
<evidence type="ECO:0000256" key="1">
    <source>
        <dbReference type="ARBA" id="ARBA00004477"/>
    </source>
</evidence>
<protein>
    <submittedName>
        <fullName evidence="13">Uncharacterized protein</fullName>
    </submittedName>
</protein>
<reference evidence="15 16" key="1">
    <citation type="submission" date="2020-04" db="EMBL/GenBank/DDBJ databases">
        <title>Perkinsus olseni comparative genomics.</title>
        <authorList>
            <person name="Bogema D.R."/>
        </authorList>
    </citation>
    <scope>NUCLEOTIDE SEQUENCE [LARGE SCALE GENOMIC DNA]</scope>
    <source>
        <strain evidence="13">ATCC PRA-179</strain>
        <strain evidence="14">ATCC PRA-31</strain>
    </source>
</reference>
<evidence type="ECO:0000313" key="15">
    <source>
        <dbReference type="Proteomes" id="UP000570595"/>
    </source>
</evidence>
<dbReference type="EMBL" id="JABAHT010000001">
    <property type="protein sequence ID" value="KAF4671448.1"/>
    <property type="molecule type" value="Genomic_DNA"/>
</dbReference>
<feature type="compositionally biased region" description="Polar residues" evidence="11">
    <location>
        <begin position="271"/>
        <end position="282"/>
    </location>
</feature>
<comment type="similarity">
    <text evidence="2">Belongs to the ERD2 family.</text>
</comment>
<dbReference type="OrthoDB" id="7694678at2759"/>
<dbReference type="GO" id="GO:0015031">
    <property type="term" value="P:protein transport"/>
    <property type="evidence" value="ECO:0007669"/>
    <property type="project" value="UniProtKB-KW"/>
</dbReference>
<dbReference type="GO" id="GO:0016192">
    <property type="term" value="P:vesicle-mediated transport"/>
    <property type="evidence" value="ECO:0007669"/>
    <property type="project" value="UniProtKB-KW"/>
</dbReference>
<feature type="region of interest" description="Disordered" evidence="11">
    <location>
        <begin position="271"/>
        <end position="303"/>
    </location>
</feature>
<dbReference type="EMBL" id="JABANN010000019">
    <property type="protein sequence ID" value="KAF4675125.1"/>
    <property type="molecule type" value="Genomic_DNA"/>
</dbReference>
<feature type="transmembrane region" description="Helical" evidence="12">
    <location>
        <begin position="41"/>
        <end position="62"/>
    </location>
</feature>
<evidence type="ECO:0000256" key="5">
    <source>
        <dbReference type="ARBA" id="ARBA00022824"/>
    </source>
</evidence>
<evidence type="ECO:0000256" key="3">
    <source>
        <dbReference type="ARBA" id="ARBA00022448"/>
    </source>
</evidence>
<gene>
    <name evidence="14" type="ORF">FOL46_002711</name>
    <name evidence="13" type="ORF">FOZ61_000070</name>
</gene>
<evidence type="ECO:0000256" key="10">
    <source>
        <dbReference type="ARBA" id="ARBA00023170"/>
    </source>
</evidence>
<evidence type="ECO:0000256" key="8">
    <source>
        <dbReference type="ARBA" id="ARBA00022989"/>
    </source>
</evidence>
<keyword evidence="7" id="KW-0653">Protein transport</keyword>
<evidence type="ECO:0000256" key="11">
    <source>
        <dbReference type="SAM" id="MobiDB-lite"/>
    </source>
</evidence>
<dbReference type="GO" id="GO:0005789">
    <property type="term" value="C:endoplasmic reticulum membrane"/>
    <property type="evidence" value="ECO:0007669"/>
    <property type="project" value="UniProtKB-SubCell"/>
</dbReference>
<feature type="compositionally biased region" description="Acidic residues" evidence="11">
    <location>
        <begin position="294"/>
        <end position="303"/>
    </location>
</feature>
<name>A0A7J6MIN4_PEROL</name>
<keyword evidence="6" id="KW-0931">ER-Golgi transport</keyword>
<sequence length="303" mass="34804">MSQMQSAADPLDDPEDSMSKLHGKEDFKKLAKTVSQYSWNVFRYIGDYLHLFGIIVLCITLYKNKSCKGLSYGTQILYLTTFVCRYLDLFERNQRAYLVLFKITYVASSAIICYIFRIWHSTWERSKDTCNLIVIISLCAILALLTTKSFTVLEILWTFSQLLEGFAMVPQYVFSYRDKGNNDRGVSTFILCVGGYRVFYAFNWMYKKINLGRHYSDLNSWLGGLIEIMFFLDYITYRFKGVSCLRTMVLAVDQKINDISEKVEMKVMGSSSSYDGLSTTDGTVRRRKGGAAAEADEQAMLEV</sequence>
<comment type="subcellular location">
    <subcellularLocation>
        <location evidence="1">Endoplasmic reticulum membrane</location>
        <topology evidence="1">Multi-pass membrane protein</topology>
    </subcellularLocation>
</comment>
<feature type="transmembrane region" description="Helical" evidence="12">
    <location>
        <begin position="186"/>
        <end position="206"/>
    </location>
</feature>
<dbReference type="InterPro" id="IPR000133">
    <property type="entry name" value="ER_ret_rcpt"/>
</dbReference>
<feature type="transmembrane region" description="Helical" evidence="12">
    <location>
        <begin position="129"/>
        <end position="149"/>
    </location>
</feature>
<dbReference type="PRINTS" id="PR00660">
    <property type="entry name" value="ERLUMENR"/>
</dbReference>
<keyword evidence="10" id="KW-0675">Receptor</keyword>
<dbReference type="GO" id="GO:0046923">
    <property type="term" value="F:ER retention sequence binding"/>
    <property type="evidence" value="ECO:0007669"/>
    <property type="project" value="InterPro"/>
</dbReference>
<evidence type="ECO:0000313" key="16">
    <source>
        <dbReference type="Proteomes" id="UP000572268"/>
    </source>
</evidence>
<keyword evidence="8 12" id="KW-1133">Transmembrane helix</keyword>
<comment type="caution">
    <text evidence="13">The sequence shown here is derived from an EMBL/GenBank/DDBJ whole genome shotgun (WGS) entry which is preliminary data.</text>
</comment>
<keyword evidence="3" id="KW-0813">Transport</keyword>
<feature type="transmembrane region" description="Helical" evidence="12">
    <location>
        <begin position="218"/>
        <end position="237"/>
    </location>
</feature>
<evidence type="ECO:0000313" key="13">
    <source>
        <dbReference type="EMBL" id="KAF4671448.1"/>
    </source>
</evidence>
<keyword evidence="9 12" id="KW-0472">Membrane</keyword>
<dbReference type="GO" id="GO:0006621">
    <property type="term" value="P:protein retention in ER lumen"/>
    <property type="evidence" value="ECO:0007669"/>
    <property type="project" value="InterPro"/>
</dbReference>
<dbReference type="PANTHER" id="PTHR10585">
    <property type="entry name" value="ER LUMEN PROTEIN RETAINING RECEPTOR"/>
    <property type="match status" value="1"/>
</dbReference>
<dbReference type="Proteomes" id="UP000572268">
    <property type="component" value="Unassembled WGS sequence"/>
</dbReference>
<evidence type="ECO:0000256" key="7">
    <source>
        <dbReference type="ARBA" id="ARBA00022927"/>
    </source>
</evidence>
<accession>A0A7J6MIN4</accession>
<keyword evidence="5" id="KW-0256">Endoplasmic reticulum</keyword>
<keyword evidence="4 12" id="KW-0812">Transmembrane</keyword>
<feature type="transmembrane region" description="Helical" evidence="12">
    <location>
        <begin position="96"/>
        <end position="117"/>
    </location>
</feature>
<proteinExistence type="inferred from homology"/>
<dbReference type="Proteomes" id="UP000570595">
    <property type="component" value="Unassembled WGS sequence"/>
</dbReference>
<evidence type="ECO:0000256" key="2">
    <source>
        <dbReference type="ARBA" id="ARBA00010120"/>
    </source>
</evidence>
<organism evidence="13 15">
    <name type="scientific">Perkinsus olseni</name>
    <name type="common">Perkinsus atlanticus</name>
    <dbReference type="NCBI Taxonomy" id="32597"/>
    <lineage>
        <taxon>Eukaryota</taxon>
        <taxon>Sar</taxon>
        <taxon>Alveolata</taxon>
        <taxon>Perkinsozoa</taxon>
        <taxon>Perkinsea</taxon>
        <taxon>Perkinsida</taxon>
        <taxon>Perkinsidae</taxon>
        <taxon>Perkinsus</taxon>
    </lineage>
</organism>
<evidence type="ECO:0000256" key="12">
    <source>
        <dbReference type="SAM" id="Phobius"/>
    </source>
</evidence>